<keyword evidence="8" id="KW-0472">Membrane</keyword>
<keyword evidence="8" id="KW-0812">Transmembrane</keyword>
<reference evidence="10 11" key="1">
    <citation type="submission" date="2017-12" db="EMBL/GenBank/DDBJ databases">
        <title>Comparative genomics of Botrytis spp.</title>
        <authorList>
            <person name="Valero-Jimenez C.A."/>
            <person name="Tapia P."/>
            <person name="Veloso J."/>
            <person name="Silva-Moreno E."/>
            <person name="Staats M."/>
            <person name="Valdes J.H."/>
            <person name="Van Kan J.A.L."/>
        </authorList>
    </citation>
    <scope>NUCLEOTIDE SEQUENCE [LARGE SCALE GENOMIC DNA]</scope>
    <source>
        <strain evidence="10 11">Bh0001</strain>
    </source>
</reference>
<comment type="cofactor">
    <cofactor evidence="1">
        <name>heme</name>
        <dbReference type="ChEBI" id="CHEBI:30413"/>
    </cofactor>
</comment>
<dbReference type="Pfam" id="PF00067">
    <property type="entry name" value="p450"/>
    <property type="match status" value="1"/>
</dbReference>
<keyword evidence="4" id="KW-0560">Oxidoreductase</keyword>
<evidence type="ECO:0000256" key="5">
    <source>
        <dbReference type="ARBA" id="ARBA00023004"/>
    </source>
</evidence>
<evidence type="ECO:0000256" key="6">
    <source>
        <dbReference type="ARBA" id="ARBA00023026"/>
    </source>
</evidence>
<feature type="domain" description="NmrA-like" evidence="9">
    <location>
        <begin position="384"/>
        <end position="609"/>
    </location>
</feature>
<dbReference type="InterPro" id="IPR050121">
    <property type="entry name" value="Cytochrome_P450_monoxygenase"/>
</dbReference>
<dbReference type="PANTHER" id="PTHR24305:SF157">
    <property type="entry name" value="N-ACETYLTRYPTOPHAN 6-HYDROXYLASE IVOC-RELATED"/>
    <property type="match status" value="1"/>
</dbReference>
<protein>
    <recommendedName>
        <fullName evidence="9">NmrA-like domain-containing protein</fullName>
    </recommendedName>
</protein>
<organism evidence="10 11">
    <name type="scientific">Botrytis hyacinthi</name>
    <dbReference type="NCBI Taxonomy" id="278943"/>
    <lineage>
        <taxon>Eukaryota</taxon>
        <taxon>Fungi</taxon>
        <taxon>Dikarya</taxon>
        <taxon>Ascomycota</taxon>
        <taxon>Pezizomycotina</taxon>
        <taxon>Leotiomycetes</taxon>
        <taxon>Helotiales</taxon>
        <taxon>Sclerotiniaceae</taxon>
        <taxon>Botrytis</taxon>
    </lineage>
</organism>
<evidence type="ECO:0000256" key="7">
    <source>
        <dbReference type="ARBA" id="ARBA00023033"/>
    </source>
</evidence>
<dbReference type="Proteomes" id="UP000297814">
    <property type="component" value="Unassembled WGS sequence"/>
</dbReference>
<evidence type="ECO:0000313" key="11">
    <source>
        <dbReference type="Proteomes" id="UP000297814"/>
    </source>
</evidence>
<comment type="similarity">
    <text evidence="2">Belongs to the cytochrome P450 family.</text>
</comment>
<keyword evidence="6" id="KW-0843">Virulence</keyword>
<dbReference type="InterPro" id="IPR001128">
    <property type="entry name" value="Cyt_P450"/>
</dbReference>
<feature type="transmembrane region" description="Helical" evidence="8">
    <location>
        <begin position="7"/>
        <end position="30"/>
    </location>
</feature>
<sequence length="623" mass="70373">MYQTESLIILLSLQNIAATVIVYFGSLTFYRLFLHPLAQFPGPKLAAFTRYYEAYYNVVQNGQYTFKIAGMHKKCGPIIRISPYELHVIDPALFEKLYRQDGRWHKYSWALDGFSAGGAIICTADHDTHKARRLPLNAFFSKVQVSNKQDLIRRNVQKLCDLISQCTRTGQIVNLGTATNAFTRDVPTEFILGKSYNSLDKEDFDARMTNVFQGSGHIWRITKHITWFSPTVKSIPIDWVMKVADDGTKAFFRYLKETTHDTKELLAAIASSDSNDKSPRTIVHEILDSNLPAMDKNFERVFDDVATVTGAGFETTASVLRLIIFHVFNNPEILKRLREEFSSASISPSDLVEVKTLEQLPYLTSILMEGMRLSPAIASRSARISLDWNVHATTRNLESPGARTLRNRGVQFAQGDWEDMDVLRISMSGCQKLFLCLHPKLDDLNYERRQAEKIVRVAKEVGIKQVVASTSLGVSMLGTGIHITPNSFMAKHLAGKKGVEQAVIDASFEHWTFLRPAFFMANFLKPKVHRYLELRDKAMTAEGKFALIDHVDIAKVATAAFQDPEKFHGCAFGLASELLTIPEILDRLGEVIQRPLKAIFMTEEEITKQKDSNVFANSQIAMR</sequence>
<keyword evidence="11" id="KW-1185">Reference proteome</keyword>
<dbReference type="SUPFAM" id="SSF48264">
    <property type="entry name" value="Cytochrome P450"/>
    <property type="match status" value="1"/>
</dbReference>
<dbReference type="EMBL" id="PQXK01000092">
    <property type="protein sequence ID" value="TGO37628.1"/>
    <property type="molecule type" value="Genomic_DNA"/>
</dbReference>
<dbReference type="CDD" id="cd11062">
    <property type="entry name" value="CYP58-like"/>
    <property type="match status" value="1"/>
</dbReference>
<gene>
    <name evidence="10" type="ORF">BHYA_0092g00110</name>
</gene>
<dbReference type="PANTHER" id="PTHR24305">
    <property type="entry name" value="CYTOCHROME P450"/>
    <property type="match status" value="1"/>
</dbReference>
<dbReference type="Gene3D" id="3.90.25.10">
    <property type="entry name" value="UDP-galactose 4-epimerase, domain 1"/>
    <property type="match status" value="1"/>
</dbReference>
<keyword evidence="5" id="KW-0408">Iron</keyword>
<evidence type="ECO:0000256" key="2">
    <source>
        <dbReference type="ARBA" id="ARBA00010617"/>
    </source>
</evidence>
<dbReference type="InterPro" id="IPR036291">
    <property type="entry name" value="NAD(P)-bd_dom_sf"/>
</dbReference>
<dbReference type="GO" id="GO:0020037">
    <property type="term" value="F:heme binding"/>
    <property type="evidence" value="ECO:0007669"/>
    <property type="project" value="InterPro"/>
</dbReference>
<dbReference type="Gene3D" id="3.40.50.720">
    <property type="entry name" value="NAD(P)-binding Rossmann-like Domain"/>
    <property type="match status" value="1"/>
</dbReference>
<evidence type="ECO:0000256" key="3">
    <source>
        <dbReference type="ARBA" id="ARBA00022723"/>
    </source>
</evidence>
<evidence type="ECO:0000256" key="8">
    <source>
        <dbReference type="SAM" id="Phobius"/>
    </source>
</evidence>
<dbReference type="GO" id="GO:0016705">
    <property type="term" value="F:oxidoreductase activity, acting on paired donors, with incorporation or reduction of molecular oxygen"/>
    <property type="evidence" value="ECO:0007669"/>
    <property type="project" value="InterPro"/>
</dbReference>
<dbReference type="GO" id="GO:0005506">
    <property type="term" value="F:iron ion binding"/>
    <property type="evidence" value="ECO:0007669"/>
    <property type="project" value="InterPro"/>
</dbReference>
<dbReference type="InterPro" id="IPR008030">
    <property type="entry name" value="NmrA-like"/>
</dbReference>
<keyword evidence="7" id="KW-0503">Monooxygenase</keyword>
<dbReference type="Gene3D" id="1.10.630.10">
    <property type="entry name" value="Cytochrome P450"/>
    <property type="match status" value="1"/>
</dbReference>
<proteinExistence type="inferred from homology"/>
<dbReference type="AlphaFoldDB" id="A0A4Z1GMU9"/>
<dbReference type="GO" id="GO:0004497">
    <property type="term" value="F:monooxygenase activity"/>
    <property type="evidence" value="ECO:0007669"/>
    <property type="project" value="UniProtKB-KW"/>
</dbReference>
<dbReference type="SUPFAM" id="SSF51735">
    <property type="entry name" value="NAD(P)-binding Rossmann-fold domains"/>
    <property type="match status" value="1"/>
</dbReference>
<evidence type="ECO:0000259" key="9">
    <source>
        <dbReference type="Pfam" id="PF05368"/>
    </source>
</evidence>
<comment type="caution">
    <text evidence="10">The sequence shown here is derived from an EMBL/GenBank/DDBJ whole genome shotgun (WGS) entry which is preliminary data.</text>
</comment>
<keyword evidence="3" id="KW-0479">Metal-binding</keyword>
<evidence type="ECO:0000256" key="1">
    <source>
        <dbReference type="ARBA" id="ARBA00001971"/>
    </source>
</evidence>
<keyword evidence="8" id="KW-1133">Transmembrane helix</keyword>
<evidence type="ECO:0000313" key="10">
    <source>
        <dbReference type="EMBL" id="TGO37628.1"/>
    </source>
</evidence>
<dbReference type="Pfam" id="PF05368">
    <property type="entry name" value="NmrA"/>
    <property type="match status" value="1"/>
</dbReference>
<evidence type="ECO:0000256" key="4">
    <source>
        <dbReference type="ARBA" id="ARBA00023002"/>
    </source>
</evidence>
<name>A0A4Z1GMU9_9HELO</name>
<dbReference type="InterPro" id="IPR036396">
    <property type="entry name" value="Cyt_P450_sf"/>
</dbReference>
<accession>A0A4Z1GMU9</accession>